<keyword evidence="7" id="KW-1185">Reference proteome</keyword>
<dbReference type="CDD" id="cd11296">
    <property type="entry name" value="O-FucT_like"/>
    <property type="match status" value="1"/>
</dbReference>
<organism evidence="6 7">
    <name type="scientific">Heliocybe sulcata</name>
    <dbReference type="NCBI Taxonomy" id="5364"/>
    <lineage>
        <taxon>Eukaryota</taxon>
        <taxon>Fungi</taxon>
        <taxon>Dikarya</taxon>
        <taxon>Basidiomycota</taxon>
        <taxon>Agaricomycotina</taxon>
        <taxon>Agaricomycetes</taxon>
        <taxon>Gloeophyllales</taxon>
        <taxon>Gloeophyllaceae</taxon>
        <taxon>Heliocybe</taxon>
    </lineage>
</organism>
<evidence type="ECO:0000256" key="5">
    <source>
        <dbReference type="SAM" id="Phobius"/>
    </source>
</evidence>
<evidence type="ECO:0000313" key="7">
    <source>
        <dbReference type="Proteomes" id="UP000305948"/>
    </source>
</evidence>
<evidence type="ECO:0000256" key="1">
    <source>
        <dbReference type="ARBA" id="ARBA00022679"/>
    </source>
</evidence>
<keyword evidence="5" id="KW-0812">Transmembrane</keyword>
<proteinExistence type="predicted"/>
<dbReference type="STRING" id="5364.A0A5C3NJI9"/>
<dbReference type="Proteomes" id="UP000305948">
    <property type="component" value="Unassembled WGS sequence"/>
</dbReference>
<keyword evidence="5" id="KW-1133">Transmembrane helix</keyword>
<evidence type="ECO:0000256" key="4">
    <source>
        <dbReference type="SAM" id="MobiDB-lite"/>
    </source>
</evidence>
<dbReference type="Gene3D" id="3.40.50.11350">
    <property type="match status" value="1"/>
</dbReference>
<name>A0A5C3NJI9_9AGAM</name>
<reference evidence="6 7" key="1">
    <citation type="journal article" date="2019" name="Nat. Ecol. Evol.">
        <title>Megaphylogeny resolves global patterns of mushroom evolution.</title>
        <authorList>
            <person name="Varga T."/>
            <person name="Krizsan K."/>
            <person name="Foldi C."/>
            <person name="Dima B."/>
            <person name="Sanchez-Garcia M."/>
            <person name="Sanchez-Ramirez S."/>
            <person name="Szollosi G.J."/>
            <person name="Szarkandi J.G."/>
            <person name="Papp V."/>
            <person name="Albert L."/>
            <person name="Andreopoulos W."/>
            <person name="Angelini C."/>
            <person name="Antonin V."/>
            <person name="Barry K.W."/>
            <person name="Bougher N.L."/>
            <person name="Buchanan P."/>
            <person name="Buyck B."/>
            <person name="Bense V."/>
            <person name="Catcheside P."/>
            <person name="Chovatia M."/>
            <person name="Cooper J."/>
            <person name="Damon W."/>
            <person name="Desjardin D."/>
            <person name="Finy P."/>
            <person name="Geml J."/>
            <person name="Haridas S."/>
            <person name="Hughes K."/>
            <person name="Justo A."/>
            <person name="Karasinski D."/>
            <person name="Kautmanova I."/>
            <person name="Kiss B."/>
            <person name="Kocsube S."/>
            <person name="Kotiranta H."/>
            <person name="LaButti K.M."/>
            <person name="Lechner B.E."/>
            <person name="Liimatainen K."/>
            <person name="Lipzen A."/>
            <person name="Lukacs Z."/>
            <person name="Mihaltcheva S."/>
            <person name="Morgado L.N."/>
            <person name="Niskanen T."/>
            <person name="Noordeloos M.E."/>
            <person name="Ohm R.A."/>
            <person name="Ortiz-Santana B."/>
            <person name="Ovrebo C."/>
            <person name="Racz N."/>
            <person name="Riley R."/>
            <person name="Savchenko A."/>
            <person name="Shiryaev A."/>
            <person name="Soop K."/>
            <person name="Spirin V."/>
            <person name="Szebenyi C."/>
            <person name="Tomsovsky M."/>
            <person name="Tulloss R.E."/>
            <person name="Uehling J."/>
            <person name="Grigoriev I.V."/>
            <person name="Vagvolgyi C."/>
            <person name="Papp T."/>
            <person name="Martin F.M."/>
            <person name="Miettinen O."/>
            <person name="Hibbett D.S."/>
            <person name="Nagy L.G."/>
        </authorList>
    </citation>
    <scope>NUCLEOTIDE SEQUENCE [LARGE SCALE GENOMIC DNA]</scope>
    <source>
        <strain evidence="6 7">OMC1185</strain>
    </source>
</reference>
<dbReference type="EMBL" id="ML213503">
    <property type="protein sequence ID" value="TFK56646.1"/>
    <property type="molecule type" value="Genomic_DNA"/>
</dbReference>
<feature type="transmembrane region" description="Helical" evidence="5">
    <location>
        <begin position="64"/>
        <end position="87"/>
    </location>
</feature>
<keyword evidence="2" id="KW-0294">Fucose metabolism</keyword>
<dbReference type="InterPro" id="IPR045130">
    <property type="entry name" value="OFUT2-like"/>
</dbReference>
<evidence type="ECO:0000313" key="6">
    <source>
        <dbReference type="EMBL" id="TFK56646.1"/>
    </source>
</evidence>
<gene>
    <name evidence="6" type="ORF">OE88DRAFT_1730116</name>
</gene>
<evidence type="ECO:0000256" key="3">
    <source>
        <dbReference type="ARBA" id="ARBA00023277"/>
    </source>
</evidence>
<sequence length="511" mass="57694">MATRREAWLASPATSTFREPLLPVSAHEEHKDSFLDVPDTPSRSSSTRTRSFSPRRRSAPLLRYGKATSVLFTCALLLCVSCLVLLVHTVTKVGSTLSSQDVDVNGTLSKGVTDCPAPAAKQRERSYVLGPPTAKFRDNLRSDTKYITSWDVAGWTNDVMALGNMIYLGMLTDRIPIIPPFTPSHVNASAGPVLFSDAFDIDHLSSVLRIPLVEWHEVKQQDSKVIDELGCWSVWETAHQDADGTRKPRGHRGERTLGLDISYTPIPDEVSMHTDDHASLWGLAALGFPDYRSRHLAAPRPSKQSGVLLAPDEQVMCFDILYYVSVYEPFEYYREYSPAWRDVVSQMRWAKGLNDLAQGYIRRILAVPEGSHIPPYIAIHFRRGDFMIHCLDWKTDGCFATLEMFAKAVSEVQEELWRRKGIRVTHVIMSSDEKDPAWWDEVAALGWRWLDHEKEQIAEKYGEWYPVLIDAVIQSSGVGFVGTDMSTMSLLAAKRTEEWHEGVSRTVTWNH</sequence>
<protein>
    <submittedName>
        <fullName evidence="6">Uncharacterized protein</fullName>
    </submittedName>
</protein>
<dbReference type="PANTHER" id="PTHR13398:SF0">
    <property type="entry name" value="GDP-FUCOSE PROTEIN O-FUCOSYLTRANSFERASE 2"/>
    <property type="match status" value="1"/>
</dbReference>
<dbReference type="OrthoDB" id="423313at2759"/>
<accession>A0A5C3NJI9</accession>
<keyword evidence="3" id="KW-0119">Carbohydrate metabolism</keyword>
<feature type="region of interest" description="Disordered" evidence="4">
    <location>
        <begin position="29"/>
        <end position="52"/>
    </location>
</feature>
<keyword evidence="5" id="KW-0472">Membrane</keyword>
<evidence type="ECO:0000256" key="2">
    <source>
        <dbReference type="ARBA" id="ARBA00023253"/>
    </source>
</evidence>
<dbReference type="PANTHER" id="PTHR13398">
    <property type="entry name" value="GDP-FUCOSE PROTEIN O-FUCOSYLTRANSFERASE 2"/>
    <property type="match status" value="1"/>
</dbReference>
<feature type="compositionally biased region" description="Low complexity" evidence="4">
    <location>
        <begin position="40"/>
        <end position="52"/>
    </location>
</feature>
<keyword evidence="1" id="KW-0808">Transferase</keyword>
<dbReference type="GO" id="GO:0006004">
    <property type="term" value="P:fucose metabolic process"/>
    <property type="evidence" value="ECO:0007669"/>
    <property type="project" value="UniProtKB-KW"/>
</dbReference>
<dbReference type="AlphaFoldDB" id="A0A5C3NJI9"/>
<dbReference type="GO" id="GO:0046922">
    <property type="term" value="F:peptide-O-fucosyltransferase activity"/>
    <property type="evidence" value="ECO:0007669"/>
    <property type="project" value="InterPro"/>
</dbReference>